<protein>
    <submittedName>
        <fullName evidence="7">Uncharacterized protein</fullName>
    </submittedName>
</protein>
<feature type="transmembrane region" description="Helical" evidence="4">
    <location>
        <begin position="12"/>
        <end position="32"/>
    </location>
</feature>
<feature type="domain" description="EGF-like" evidence="6">
    <location>
        <begin position="228"/>
        <end position="266"/>
    </location>
</feature>
<evidence type="ECO:0000256" key="1">
    <source>
        <dbReference type="ARBA" id="ARBA00023157"/>
    </source>
</evidence>
<dbReference type="SUPFAM" id="SSF49899">
    <property type="entry name" value="Concanavalin A-like lectins/glucanases"/>
    <property type="match status" value="3"/>
</dbReference>
<feature type="domain" description="Laminin G" evidence="5">
    <location>
        <begin position="30"/>
        <end position="220"/>
    </location>
</feature>
<accession>A0A6V7TTA5</accession>
<feature type="transmembrane region" description="Helical" evidence="4">
    <location>
        <begin position="1215"/>
        <end position="1237"/>
    </location>
</feature>
<keyword evidence="2" id="KW-0245">EGF-like domain</keyword>
<feature type="compositionally biased region" description="Low complexity" evidence="3">
    <location>
        <begin position="1085"/>
        <end position="1128"/>
    </location>
</feature>
<dbReference type="PANTHER" id="PTHR15036:SF89">
    <property type="entry name" value="NEUREXIN 1, ISOFORM F"/>
    <property type="match status" value="1"/>
</dbReference>
<dbReference type="PROSITE" id="PS50025">
    <property type="entry name" value="LAM_G_DOMAIN"/>
    <property type="match status" value="3"/>
</dbReference>
<dbReference type="InterPro" id="IPR000742">
    <property type="entry name" value="EGF"/>
</dbReference>
<evidence type="ECO:0000313" key="8">
    <source>
        <dbReference type="Proteomes" id="UP000580250"/>
    </source>
</evidence>
<dbReference type="Pfam" id="PF02210">
    <property type="entry name" value="Laminin_G_2"/>
    <property type="match status" value="3"/>
</dbReference>
<feature type="region of interest" description="Disordered" evidence="3">
    <location>
        <begin position="1085"/>
        <end position="1136"/>
    </location>
</feature>
<gene>
    <name evidence="7" type="ORF">MENT_LOCUS3582</name>
</gene>
<keyword evidence="1" id="KW-1015">Disulfide bond</keyword>
<feature type="domain" description="EGF-like" evidence="6">
    <location>
        <begin position="728"/>
        <end position="769"/>
    </location>
</feature>
<proteinExistence type="predicted"/>
<comment type="caution">
    <text evidence="2">Lacks conserved residue(s) required for the propagation of feature annotation.</text>
</comment>
<reference evidence="7 8" key="1">
    <citation type="submission" date="2020-08" db="EMBL/GenBank/DDBJ databases">
        <authorList>
            <person name="Koutsovoulos G."/>
            <person name="Danchin GJ E."/>
        </authorList>
    </citation>
    <scope>NUCLEOTIDE SEQUENCE [LARGE SCALE GENOMIC DNA]</scope>
</reference>
<organism evidence="7 8">
    <name type="scientific">Meloidogyne enterolobii</name>
    <name type="common">Root-knot nematode worm</name>
    <name type="synonym">Meloidogyne mayaguensis</name>
    <dbReference type="NCBI Taxonomy" id="390850"/>
    <lineage>
        <taxon>Eukaryota</taxon>
        <taxon>Metazoa</taxon>
        <taxon>Ecdysozoa</taxon>
        <taxon>Nematoda</taxon>
        <taxon>Chromadorea</taxon>
        <taxon>Rhabditida</taxon>
        <taxon>Tylenchina</taxon>
        <taxon>Tylenchomorpha</taxon>
        <taxon>Tylenchoidea</taxon>
        <taxon>Meloidogynidae</taxon>
        <taxon>Meloidogyninae</taxon>
        <taxon>Meloidogyne</taxon>
    </lineage>
</organism>
<feature type="domain" description="Laminin G" evidence="5">
    <location>
        <begin position="286"/>
        <end position="486"/>
    </location>
</feature>
<dbReference type="GO" id="GO:0016020">
    <property type="term" value="C:membrane"/>
    <property type="evidence" value="ECO:0007669"/>
    <property type="project" value="UniProtKB-SubCell"/>
</dbReference>
<dbReference type="Proteomes" id="UP000580250">
    <property type="component" value="Unassembled WGS sequence"/>
</dbReference>
<evidence type="ECO:0000256" key="4">
    <source>
        <dbReference type="SAM" id="Phobius"/>
    </source>
</evidence>
<dbReference type="CDD" id="cd00054">
    <property type="entry name" value="EGF_CA"/>
    <property type="match status" value="2"/>
</dbReference>
<evidence type="ECO:0000259" key="6">
    <source>
        <dbReference type="PROSITE" id="PS50026"/>
    </source>
</evidence>
<dbReference type="SMART" id="SM00282">
    <property type="entry name" value="LamG"/>
    <property type="match status" value="3"/>
</dbReference>
<name>A0A6V7TTA5_MELEN</name>
<evidence type="ECO:0000259" key="5">
    <source>
        <dbReference type="PROSITE" id="PS50025"/>
    </source>
</evidence>
<dbReference type="Gene3D" id="2.10.25.10">
    <property type="entry name" value="Laminin"/>
    <property type="match status" value="2"/>
</dbReference>
<feature type="domain" description="Laminin G" evidence="5">
    <location>
        <begin position="495"/>
        <end position="723"/>
    </location>
</feature>
<evidence type="ECO:0000256" key="3">
    <source>
        <dbReference type="SAM" id="MobiDB-lite"/>
    </source>
</evidence>
<evidence type="ECO:0000256" key="2">
    <source>
        <dbReference type="PROSITE-ProRule" id="PRU00076"/>
    </source>
</evidence>
<dbReference type="CDD" id="cd00110">
    <property type="entry name" value="LamG"/>
    <property type="match status" value="3"/>
</dbReference>
<dbReference type="SMART" id="SM00181">
    <property type="entry name" value="EGF"/>
    <property type="match status" value="2"/>
</dbReference>
<dbReference type="SMART" id="SM00179">
    <property type="entry name" value="EGF_CA"/>
    <property type="match status" value="2"/>
</dbReference>
<dbReference type="GO" id="GO:0005509">
    <property type="term" value="F:calcium ion binding"/>
    <property type="evidence" value="ECO:0007669"/>
    <property type="project" value="InterPro"/>
</dbReference>
<dbReference type="InterPro" id="IPR013320">
    <property type="entry name" value="ConA-like_dom_sf"/>
</dbReference>
<dbReference type="InterPro" id="IPR001791">
    <property type="entry name" value="Laminin_G"/>
</dbReference>
<evidence type="ECO:0000313" key="7">
    <source>
        <dbReference type="EMBL" id="CAD2132177.1"/>
    </source>
</evidence>
<dbReference type="InterPro" id="IPR050372">
    <property type="entry name" value="Neurexin-related_CASP"/>
</dbReference>
<sequence length="1372" mass="153735">MLKIFIVAQNNYLVTFFILIIMVSISSIKALILSGGRESFARYPKWAQTFENEIKFEFKTHQSNAIILYTDDGAINHNFLIISILESYILVEFRIGEIEIIPPKRHNIYLMETKVDDGKWHYFTLFQAWENIKIQLDDEILFCLLDKQKTFMPGNIRTNSDIFVGGIPKDVEKLSAPLRRYSKRFAGLIRNLMYRIYPQGMAAPLMIDSFGTRKTDDNYCLKEHNSKHIKSKDENNFCLNSGLCYSANNGPRCDCFFSDYEGRRCENKKPSTEVSFFGNEWIGYDNLHNEGNNNGINDEDLLAVLSHREIFNISFRTNFSKNSLLFVAGDSKSNFKLTIENGELIATHQLAETDKRLIRVQDRNQRLPLHFDNNIWHSVCVVRELNSPGFKGAVISIRLIVDDIFDQKVLQFTPRLKWLGNSFFFVGGVPQTLRHLMPPEHLLPFRGCLKKIFFQSGPVELNLIQLADQGFGQSNVQTFGDLTFSCMPSAQNAPLVFSFNNGNNYTKLPPWRAPSRGTLAFQFRTLTPDGLLLYHGMAQCRNFTICDYLAFELIDGHLFLIVNLGSGDIRLQASAKSLHDGLWHSVVMERGGRKGFVSVDSFRTEFSCPGISANLDIDEPIFLGAVPWPDLFSFGQENENDHQIEAVTVIEMGEFAEMKRNFPSSIWTINLRQGFLGCMKNIRLNGINIEIAHMFHSTRLLPTEKPTEISLSSKMNKSISLGCPFSFSVDFCKKPGSKNPCKNGGICSSYHNSFHCDCSDTTFDGISCQQKPRPLPFPLPESLSAKFHFSDSWQLEAENLEIKFRPKLGITLNELNKQKKLFVLIDTKSDIINENDEDKQRLLVAITGSGGLIVHWVFQGNEQSTFNLSSANITNNINWHSLKLIRRGQRMALKLDGKWHNQSLNNIGNKPLILSINEIAIAQPIGTAKIANNLEHLFRFHGDLRILSLNGHDLLRPIRVMKRQKGSSASSQIQELNLNSSEQVETTNIRMENKHRNLSADHALKNGGRLRQTTTSSQQLNNLSSKFQNDSISSVSASFFFTKSPLGCLKQNARNCIPEPASEDSFFTPIISKSLNWEAQRITTSTITTTSPPSPPTFQTSPPTKPTSVYSTKSSSSPSTSTVTSTTTTRKRPHSWTRPKLSWNILLLVAPTSKPSTSTTTRKTLAPRFPVDPNDPTLYAVRPTTPMNGVSQYGNIPTTMVPSTSNNQLGNDKKFLIGVGSLSIVVMLGAILLCVFFKRPHQICAQMAAAAAGQGSTIGQSSTNCPKSGYTPIPPNEFSPQVQHHQMREFESNNNGVGARVGTLVGSTQSLLRNGSGTIGNGNSASDVGFTERSGARFTTILAQDNGGTPRETIGISREAQQPKREFKEWYV</sequence>
<dbReference type="EMBL" id="CAJEWN010000011">
    <property type="protein sequence ID" value="CAD2132177.1"/>
    <property type="molecule type" value="Genomic_DNA"/>
</dbReference>
<dbReference type="PANTHER" id="PTHR15036">
    <property type="entry name" value="PIKACHURIN-LIKE PROTEIN"/>
    <property type="match status" value="1"/>
</dbReference>
<keyword evidence="4" id="KW-0812">Transmembrane</keyword>
<keyword evidence="4" id="KW-1133">Transmembrane helix</keyword>
<comment type="caution">
    <text evidence="7">The sequence shown here is derived from an EMBL/GenBank/DDBJ whole genome shotgun (WGS) entry which is preliminary data.</text>
</comment>
<keyword evidence="4" id="KW-0472">Membrane</keyword>
<dbReference type="Gene3D" id="2.60.120.200">
    <property type="match status" value="4"/>
</dbReference>
<dbReference type="InterPro" id="IPR001881">
    <property type="entry name" value="EGF-like_Ca-bd_dom"/>
</dbReference>
<dbReference type="PROSITE" id="PS50026">
    <property type="entry name" value="EGF_3"/>
    <property type="match status" value="2"/>
</dbReference>
<dbReference type="OrthoDB" id="6275838at2759"/>